<dbReference type="EMBL" id="MU266332">
    <property type="protein sequence ID" value="KAH7930467.1"/>
    <property type="molecule type" value="Genomic_DNA"/>
</dbReference>
<evidence type="ECO:0000313" key="1">
    <source>
        <dbReference type="EMBL" id="KAH7930467.1"/>
    </source>
</evidence>
<name>A0ACB8C0P0_9AGAM</name>
<accession>A0ACB8C0P0</accession>
<gene>
    <name evidence="1" type="ORF">BV22DRAFT_1000739</name>
</gene>
<dbReference type="Proteomes" id="UP000790709">
    <property type="component" value="Unassembled WGS sequence"/>
</dbReference>
<protein>
    <submittedName>
        <fullName evidence="1">Uncharacterized protein</fullName>
    </submittedName>
</protein>
<reference evidence="1" key="1">
    <citation type="journal article" date="2021" name="New Phytol.">
        <title>Evolutionary innovations through gain and loss of genes in the ectomycorrhizal Boletales.</title>
        <authorList>
            <person name="Wu G."/>
            <person name="Miyauchi S."/>
            <person name="Morin E."/>
            <person name="Kuo A."/>
            <person name="Drula E."/>
            <person name="Varga T."/>
            <person name="Kohler A."/>
            <person name="Feng B."/>
            <person name="Cao Y."/>
            <person name="Lipzen A."/>
            <person name="Daum C."/>
            <person name="Hundley H."/>
            <person name="Pangilinan J."/>
            <person name="Johnson J."/>
            <person name="Barry K."/>
            <person name="LaButti K."/>
            <person name="Ng V."/>
            <person name="Ahrendt S."/>
            <person name="Min B."/>
            <person name="Choi I.G."/>
            <person name="Park H."/>
            <person name="Plett J.M."/>
            <person name="Magnuson J."/>
            <person name="Spatafora J.W."/>
            <person name="Nagy L.G."/>
            <person name="Henrissat B."/>
            <person name="Grigoriev I.V."/>
            <person name="Yang Z.L."/>
            <person name="Xu J."/>
            <person name="Martin F.M."/>
        </authorList>
    </citation>
    <scope>NUCLEOTIDE SEQUENCE</scope>
    <source>
        <strain evidence="1">KUC20120723A-06</strain>
    </source>
</reference>
<keyword evidence="2" id="KW-1185">Reference proteome</keyword>
<organism evidence="1 2">
    <name type="scientific">Leucogyrophana mollusca</name>
    <dbReference type="NCBI Taxonomy" id="85980"/>
    <lineage>
        <taxon>Eukaryota</taxon>
        <taxon>Fungi</taxon>
        <taxon>Dikarya</taxon>
        <taxon>Basidiomycota</taxon>
        <taxon>Agaricomycotina</taxon>
        <taxon>Agaricomycetes</taxon>
        <taxon>Agaricomycetidae</taxon>
        <taxon>Boletales</taxon>
        <taxon>Boletales incertae sedis</taxon>
        <taxon>Leucogyrophana</taxon>
    </lineage>
</organism>
<comment type="caution">
    <text evidence="1">The sequence shown here is derived from an EMBL/GenBank/DDBJ whole genome shotgun (WGS) entry which is preliminary data.</text>
</comment>
<sequence>MSSYTSYPAQPTSPTFGFFPTAPSAPHAFSSFHGNPREQHAMYASLGSSMGFQNGQQPQSHNSSSNPLKKLYRK</sequence>
<evidence type="ECO:0000313" key="2">
    <source>
        <dbReference type="Proteomes" id="UP000790709"/>
    </source>
</evidence>
<proteinExistence type="predicted"/>